<dbReference type="Proteomes" id="UP000199666">
    <property type="component" value="Unassembled WGS sequence"/>
</dbReference>
<feature type="domain" description="DUF6089" evidence="1">
    <location>
        <begin position="14"/>
        <end position="220"/>
    </location>
</feature>
<gene>
    <name evidence="2" type="ORF">SAMN04489864_10654</name>
</gene>
<organism evidence="2 3">
    <name type="scientific">Pedobacter insulae</name>
    <dbReference type="NCBI Taxonomy" id="414048"/>
    <lineage>
        <taxon>Bacteria</taxon>
        <taxon>Pseudomonadati</taxon>
        <taxon>Bacteroidota</taxon>
        <taxon>Sphingobacteriia</taxon>
        <taxon>Sphingobacteriales</taxon>
        <taxon>Sphingobacteriaceae</taxon>
        <taxon>Pedobacter</taxon>
    </lineage>
</organism>
<dbReference type="AlphaFoldDB" id="A0A1I2XVY7"/>
<dbReference type="Pfam" id="PF19573">
    <property type="entry name" value="DUF6089"/>
    <property type="match status" value="1"/>
</dbReference>
<name>A0A1I2XVY7_9SPHI</name>
<dbReference type="SUPFAM" id="SSF56925">
    <property type="entry name" value="OMPA-like"/>
    <property type="match status" value="1"/>
</dbReference>
<dbReference type="InterPro" id="IPR011250">
    <property type="entry name" value="OMP/PagP_B-barrel"/>
</dbReference>
<evidence type="ECO:0000313" key="3">
    <source>
        <dbReference type="Proteomes" id="UP000199666"/>
    </source>
</evidence>
<keyword evidence="3" id="KW-1185">Reference proteome</keyword>
<dbReference type="EMBL" id="FOPP01000006">
    <property type="protein sequence ID" value="SFH17237.1"/>
    <property type="molecule type" value="Genomic_DNA"/>
</dbReference>
<reference evidence="2 3" key="1">
    <citation type="submission" date="2016-10" db="EMBL/GenBank/DDBJ databases">
        <authorList>
            <person name="de Groot N.N."/>
        </authorList>
    </citation>
    <scope>NUCLEOTIDE SEQUENCE [LARGE SCALE GENOMIC DNA]</scope>
    <source>
        <strain evidence="2 3">DSM 18684</strain>
    </source>
</reference>
<sequence>MTPGTIKMQYKKIILSFFILISAQKFIYAQRAEIGVNMGGTGYIGEFNQFNPVKISGVNAGIFAKINIDPYWGVGIHYNYGKIKGDDARSNNDELRNRNLNFKTSLNEIAFIGSLNFFDMYSPGSRKRFSPYLFAGVGGVIFEPTTIRLEDKIKLREYNTEGLPKQYRNYAMTIPYGAGVKYKKNENITLFAQIGYRTTFTDYLDDVSGKYPDPSQWNSTNSFNVGISQELSDRSRELPTSGGSYLYRPGDQRGDFRKRDTYVFVNIGISYTFVSPKCFTF</sequence>
<dbReference type="Gene3D" id="2.40.160.20">
    <property type="match status" value="1"/>
</dbReference>
<dbReference type="InterPro" id="IPR045743">
    <property type="entry name" value="DUF6089"/>
</dbReference>
<evidence type="ECO:0000259" key="1">
    <source>
        <dbReference type="Pfam" id="PF19573"/>
    </source>
</evidence>
<accession>A0A1I2XVY7</accession>
<dbReference type="STRING" id="414048.SAMN04489864_10654"/>
<proteinExistence type="predicted"/>
<evidence type="ECO:0000313" key="2">
    <source>
        <dbReference type="EMBL" id="SFH17237.1"/>
    </source>
</evidence>
<protein>
    <submittedName>
        <fullName evidence="2">Outer membrane protein beta-barrel domain-containing protein</fullName>
    </submittedName>
</protein>